<keyword evidence="3" id="KW-1185">Reference proteome</keyword>
<reference evidence="2" key="2">
    <citation type="submission" date="2025-09" db="UniProtKB">
        <authorList>
            <consortium name="Ensembl"/>
        </authorList>
    </citation>
    <scope>IDENTIFICATION</scope>
</reference>
<dbReference type="InterPro" id="IPR057456">
    <property type="entry name" value="Znf_C17orf113"/>
</dbReference>
<protein>
    <recommendedName>
        <fullName evidence="1">TTF-type domain-containing protein</fullName>
    </recommendedName>
</protein>
<sequence length="826" mass="94687">MKLEFVGRMERVKEESEICDNQSTPCENSDLLHVVKVEPEVLEALDPNDLLHGVKHEPEALEPVNAKGLIHIVKVDPEELDDLDHKGLSSFLPVSQTRGKRKQDKEQVDKANKRRRLYQPHWEETYLWLEHDEKKDLMFCKWCRKYPTLARWGHKGSSKLFVDGCRNYRIESIKHHEKSHHHRECKHEWDYEQRTPQVSTPTEVMDGPVLRTFTNMSDSQTTIYQRLFRTAYFLAKNARPFSDMESLCELQRQKGFDLGDNYQHHKGCKEFVMAISKWLQDTLSDELSDVQFVSVLADGCTDAGVQMQESIFLRYVVDGSPVTRFINLVVLKHCHARGVFSAITSALLNVGVTWESLVNARQSGPSLVSANFDGSIAMQGLKSMVLEKAPEAVPIQCVSHKVELSVLDAIERLTPIQDFEYTLKGIFAFYQNSPKKRRELSDIAIMLYRDLAHFSAIKQVRWLASNTRAVVAVYKNLNVVVQHLEEVASGKGDDAAHVNDCLMRISTQSFLQTLHIMLDFLPILKELSESFQREDLLVLDVAHLIDYCVMRLMELKYEPGKFMKLFTKNLDASAGLFTLDGPADTNAISLRIPYSPVEWQSDSLFNKVVDCTIEYLNGRFGNFKEKPLISFRALDIRRYNLDCAELAQYGREDIDDILAHFSSNFVEVEKAAIRSQFIQLKLYWKGMHSAPRMEVYKELLQQKTMRFQAIAKLVDLMLTVSGSTAQCEKAFSHHNVIKSNMRAHLNQDTLQALMRIKLEGPILANFNPDPMIDVWLTSGKGTRHTGGHKAPTKQARHLSTPNLMTKIWSKLWWWKSDNLMQVIGAP</sequence>
<dbReference type="InterPro" id="IPR012337">
    <property type="entry name" value="RNaseH-like_sf"/>
</dbReference>
<reference evidence="2" key="1">
    <citation type="submission" date="2025-08" db="UniProtKB">
        <authorList>
            <consortium name="Ensembl"/>
        </authorList>
    </citation>
    <scope>IDENTIFICATION</scope>
</reference>
<dbReference type="Proteomes" id="UP000694388">
    <property type="component" value="Unplaced"/>
</dbReference>
<name>A0A8C4NB63_EPTBU</name>
<dbReference type="Ensembl" id="ENSEBUT00000005454.1">
    <property type="protein sequence ID" value="ENSEBUP00000005016.1"/>
    <property type="gene ID" value="ENSEBUG00000003474.1"/>
</dbReference>
<dbReference type="SUPFAM" id="SSF53098">
    <property type="entry name" value="Ribonuclease H-like"/>
    <property type="match status" value="1"/>
</dbReference>
<dbReference type="PANTHER" id="PTHR46880">
    <property type="entry name" value="RAS-ASSOCIATING DOMAIN-CONTAINING PROTEIN"/>
    <property type="match status" value="1"/>
</dbReference>
<dbReference type="InterPro" id="IPR006580">
    <property type="entry name" value="Znf_TTF"/>
</dbReference>
<dbReference type="PANTHER" id="PTHR46880:SF5">
    <property type="entry name" value="DUF4371 DOMAIN-CONTAINING PROTEIN"/>
    <property type="match status" value="1"/>
</dbReference>
<feature type="domain" description="TTF-type" evidence="1">
    <location>
        <begin position="114"/>
        <end position="201"/>
    </location>
</feature>
<evidence type="ECO:0000313" key="2">
    <source>
        <dbReference type="Ensembl" id="ENSEBUP00000005016.1"/>
    </source>
</evidence>
<dbReference type="Pfam" id="PF25431">
    <property type="entry name" value="zf-C17orf113"/>
    <property type="match status" value="1"/>
</dbReference>
<evidence type="ECO:0000259" key="1">
    <source>
        <dbReference type="SMART" id="SM00597"/>
    </source>
</evidence>
<dbReference type="SMART" id="SM00597">
    <property type="entry name" value="ZnF_TTF"/>
    <property type="match status" value="1"/>
</dbReference>
<dbReference type="GeneTree" id="ENSGT00940000165561"/>
<evidence type="ECO:0000313" key="3">
    <source>
        <dbReference type="Proteomes" id="UP000694388"/>
    </source>
</evidence>
<accession>A0A8C4NB63</accession>
<organism evidence="2 3">
    <name type="scientific">Eptatretus burgeri</name>
    <name type="common">Inshore hagfish</name>
    <dbReference type="NCBI Taxonomy" id="7764"/>
    <lineage>
        <taxon>Eukaryota</taxon>
        <taxon>Metazoa</taxon>
        <taxon>Chordata</taxon>
        <taxon>Craniata</taxon>
        <taxon>Vertebrata</taxon>
        <taxon>Cyclostomata</taxon>
        <taxon>Myxini</taxon>
        <taxon>Myxiniformes</taxon>
        <taxon>Myxinidae</taxon>
        <taxon>Eptatretinae</taxon>
        <taxon>Eptatretus</taxon>
    </lineage>
</organism>
<proteinExistence type="predicted"/>
<dbReference type="AlphaFoldDB" id="A0A8C4NB63"/>
<dbReference type="OMA" id="VHCVAHK"/>